<keyword evidence="15" id="KW-0808">Transferase</keyword>
<protein>
    <recommendedName>
        <fullName evidence="15 16">Multifunctional fusion protein</fullName>
    </recommendedName>
    <domain>
        <recommendedName>
            <fullName evidence="15">UDP-N-acetylglucosamine--N-acetylmuramyl-(pentapeptide) pyrophosphoryl-undecaprenol N-acetylglucosamine transferase</fullName>
            <ecNumber evidence="15">2.4.1.227</ecNumber>
        </recommendedName>
        <alternativeName>
            <fullName evidence="15">Undecaprenyl-PP-MurNAc-pentapeptide-UDPGlcNAc GlcNAc transferase</fullName>
        </alternativeName>
    </domain>
    <domain>
        <recommendedName>
            <fullName evidence="16">UDP-N-acetylmuramate--L-alanine ligase</fullName>
            <ecNumber evidence="16">6.3.2.8</ecNumber>
        </recommendedName>
        <alternativeName>
            <fullName evidence="16">UDP-N-acetylmuramoyl-L-alanine synthetase</fullName>
        </alternativeName>
    </domain>
</protein>
<dbReference type="InterPro" id="IPR050061">
    <property type="entry name" value="MurCDEF_pg_biosynth"/>
</dbReference>
<dbReference type="Gene3D" id="3.40.50.2000">
    <property type="entry name" value="Glycogen Phosphorylase B"/>
    <property type="match status" value="2"/>
</dbReference>
<keyword evidence="9 15" id="KW-0133">Cell shape</keyword>
<comment type="catalytic activity">
    <reaction evidence="14 16">
        <text>UDP-N-acetyl-alpha-D-muramate + L-alanine + ATP = UDP-N-acetyl-alpha-D-muramoyl-L-alanine + ADP + phosphate + H(+)</text>
        <dbReference type="Rhea" id="RHEA:23372"/>
        <dbReference type="ChEBI" id="CHEBI:15378"/>
        <dbReference type="ChEBI" id="CHEBI:30616"/>
        <dbReference type="ChEBI" id="CHEBI:43474"/>
        <dbReference type="ChEBI" id="CHEBI:57972"/>
        <dbReference type="ChEBI" id="CHEBI:70757"/>
        <dbReference type="ChEBI" id="CHEBI:83898"/>
        <dbReference type="ChEBI" id="CHEBI:456216"/>
        <dbReference type="EC" id="6.3.2.8"/>
    </reaction>
</comment>
<dbReference type="SUPFAM" id="SSF53244">
    <property type="entry name" value="MurD-like peptide ligases, peptide-binding domain"/>
    <property type="match status" value="1"/>
</dbReference>
<accession>A0ABU0GEG4</accession>
<keyword evidence="12 15" id="KW-0131">Cell cycle</keyword>
<evidence type="ECO:0000256" key="8">
    <source>
        <dbReference type="ARBA" id="ARBA00022840"/>
    </source>
</evidence>
<dbReference type="HAMAP" id="MF_00046">
    <property type="entry name" value="MurC"/>
    <property type="match status" value="1"/>
</dbReference>
<evidence type="ECO:0000256" key="13">
    <source>
        <dbReference type="ARBA" id="ARBA00023316"/>
    </source>
</evidence>
<comment type="function">
    <text evidence="15">Cell wall formation. Catalyzes the transfer of a GlcNAc subunit on undecaprenyl-pyrophosphoryl-MurNAc-pentapeptide (lipid intermediate I) to form undecaprenyl-pyrophosphoryl-MurNAc-(pentapeptide)GlcNAc (lipid intermediate II).</text>
</comment>
<dbReference type="EC" id="6.3.2.8" evidence="16"/>
<dbReference type="HAMAP" id="MF_00033">
    <property type="entry name" value="MurG"/>
    <property type="match status" value="1"/>
</dbReference>
<dbReference type="CDD" id="cd03785">
    <property type="entry name" value="GT28_MurG"/>
    <property type="match status" value="1"/>
</dbReference>
<dbReference type="SUPFAM" id="SSF53756">
    <property type="entry name" value="UDP-Glycosyltransferase/glycogen phosphorylase"/>
    <property type="match status" value="1"/>
</dbReference>
<sequence>MADAPGVLLAGGGTAGHVNPLLAVADELRRRHPHGRIAVLGTAEGLESRLVPEHGYDLHVVPRVPLPRRPTPDWLRLPGRLRAAVRAAQDAIDAVDAHVVVGFGGYVATPAYLAARRRGIPVVVQEQNARAGLANRLGARWAAAVAVTFEGTALPGAQVTGLPLRTAVQDLLAARAVDAAATRREGAAALGLDPELPTLLVTGGSLGAVSVNRAVAGAAADLLATGAQVLHLTGRGKADEVRAALEGVPGAERYHVVEYLTAMDRALAVADVVVGRAGAGTVCELAALGIPAVYVPLPFGNGEQRLNAAGVVAAGGGVLVDDADLTPAWVRAHVPVLLGSGDAAQTRARMGAAAAAVGVRDAAARVADLVDAQLPAHLRATAPAAVGRRAHVPAVADPGERGPVALADLGRVHLVGVGGAGMSAVAPLLAARGLRVSGSDAHDGPALAPLRAAGVTVHVGHDAAHVEDVDTLVVSSAVRDTNPEVARARERGVPVLHRSEALAALMADRDAVAVAGAHGKTTTSGMVAAALVHAGADPSFAIGGVVRSTAGTLGGARHGEGPFVAEADESDGSFLAYEPLVAVVTNVEPDHLDHYGTQERFEAAFERFADRVRDGGLLVACADDAGSARLVAAVRDRLATRGVEVRTYGTAPDADVRVGESTATDDGRWRVELTPRDEPPVVLHLRVAGAHMALDAAAAWCALRRLGVPGEEAAAGLGDFVGTGRRFEDRGSADGVRVVDDYAHHPTEVAALLRTARQVAGEGRVVVLFQPHLFSRTRTFAREFGAAFDLADAVVVTDVYAAREDPDPEVTGALVVAHVPTPGKAVFVPGRQDAARAAAALARPGDLLLTVGAGDVTDLGPVVLAELAARAEVAGAEATPADGGAAGGARP</sequence>
<dbReference type="EMBL" id="JAUSVM010000001">
    <property type="protein sequence ID" value="MDQ0423749.1"/>
    <property type="molecule type" value="Genomic_DNA"/>
</dbReference>
<dbReference type="InterPro" id="IPR005758">
    <property type="entry name" value="UDP-N-AcMur_Ala_ligase_MurC"/>
</dbReference>
<dbReference type="Pfam" id="PF08245">
    <property type="entry name" value="Mur_ligase_M"/>
    <property type="match status" value="1"/>
</dbReference>
<comment type="catalytic activity">
    <reaction evidence="15">
        <text>di-trans,octa-cis-undecaprenyl diphospho-N-acetyl-alpha-D-muramoyl-L-alanyl-D-glutamyl-meso-2,6-diaminopimeloyl-D-alanyl-D-alanine + UDP-N-acetyl-alpha-D-glucosamine = di-trans,octa-cis-undecaprenyl diphospho-[N-acetyl-alpha-D-glucosaminyl-(1-&gt;4)]-N-acetyl-alpha-D-muramoyl-L-alanyl-D-glutamyl-meso-2,6-diaminopimeloyl-D-alanyl-D-alanine + UDP + H(+)</text>
        <dbReference type="Rhea" id="RHEA:31227"/>
        <dbReference type="ChEBI" id="CHEBI:15378"/>
        <dbReference type="ChEBI" id="CHEBI:57705"/>
        <dbReference type="ChEBI" id="CHEBI:58223"/>
        <dbReference type="ChEBI" id="CHEBI:61387"/>
        <dbReference type="ChEBI" id="CHEBI:61388"/>
        <dbReference type="EC" id="2.4.1.227"/>
    </reaction>
</comment>
<evidence type="ECO:0000259" key="18">
    <source>
        <dbReference type="Pfam" id="PF02875"/>
    </source>
</evidence>
<gene>
    <name evidence="16" type="primary">murC</name>
    <name evidence="15" type="synonym">murG</name>
    <name evidence="22" type="ORF">JO380_000130</name>
</gene>
<keyword evidence="8 16" id="KW-0067">ATP-binding</keyword>
<evidence type="ECO:0000256" key="12">
    <source>
        <dbReference type="ARBA" id="ARBA00023306"/>
    </source>
</evidence>
<evidence type="ECO:0000256" key="6">
    <source>
        <dbReference type="ARBA" id="ARBA00022618"/>
    </source>
</evidence>
<dbReference type="PANTHER" id="PTHR43445:SF3">
    <property type="entry name" value="UDP-N-ACETYLMURAMATE--L-ALANINE LIGASE"/>
    <property type="match status" value="1"/>
</dbReference>
<comment type="similarity">
    <text evidence="15">Belongs to the glycosyltransferase 28 family. MurG subfamily.</text>
</comment>
<dbReference type="InterPro" id="IPR036565">
    <property type="entry name" value="Mur-like_cat_sf"/>
</dbReference>
<evidence type="ECO:0000256" key="5">
    <source>
        <dbReference type="ARBA" id="ARBA00022598"/>
    </source>
</evidence>
<evidence type="ECO:0000256" key="11">
    <source>
        <dbReference type="ARBA" id="ARBA00023136"/>
    </source>
</evidence>
<proteinExistence type="inferred from homology"/>
<evidence type="ECO:0000259" key="21">
    <source>
        <dbReference type="Pfam" id="PF08245"/>
    </source>
</evidence>
<keyword evidence="5 16" id="KW-0436">Ligase</keyword>
<organism evidence="22 23">
    <name type="scientific">Cellulomonas iranensis</name>
    <dbReference type="NCBI Taxonomy" id="76862"/>
    <lineage>
        <taxon>Bacteria</taxon>
        <taxon>Bacillati</taxon>
        <taxon>Actinomycetota</taxon>
        <taxon>Actinomycetes</taxon>
        <taxon>Micrococcales</taxon>
        <taxon>Cellulomonadaceae</taxon>
        <taxon>Cellulomonas</taxon>
    </lineage>
</organism>
<keyword evidence="23" id="KW-1185">Reference proteome</keyword>
<feature type="domain" description="Glycosyl transferase family 28 C-terminal" evidence="20">
    <location>
        <begin position="198"/>
        <end position="363"/>
    </location>
</feature>
<evidence type="ECO:0000259" key="20">
    <source>
        <dbReference type="Pfam" id="PF04101"/>
    </source>
</evidence>
<dbReference type="InterPro" id="IPR006009">
    <property type="entry name" value="GlcNAc_MurG"/>
</dbReference>
<keyword evidence="7 16" id="KW-0547">Nucleotide-binding</keyword>
<evidence type="ECO:0000256" key="15">
    <source>
        <dbReference type="HAMAP-Rule" id="MF_00033"/>
    </source>
</evidence>
<feature type="binding site" evidence="15">
    <location>
        <position position="304"/>
    </location>
    <ligand>
        <name>UDP-N-acetyl-alpha-D-glucosamine</name>
        <dbReference type="ChEBI" id="CHEBI:57705"/>
    </ligand>
</feature>
<dbReference type="InterPro" id="IPR007235">
    <property type="entry name" value="Glyco_trans_28_C"/>
</dbReference>
<feature type="binding site" evidence="15">
    <location>
        <begin position="14"/>
        <end position="16"/>
    </location>
    <ligand>
        <name>UDP-N-acetyl-alpha-D-glucosamine</name>
        <dbReference type="ChEBI" id="CHEBI:57705"/>
    </ligand>
</feature>
<evidence type="ECO:0000256" key="9">
    <source>
        <dbReference type="ARBA" id="ARBA00022960"/>
    </source>
</evidence>
<comment type="pathway">
    <text evidence="2 15">Cell wall biogenesis; peptidoglycan biosynthesis.</text>
</comment>
<dbReference type="Pfam" id="PF03033">
    <property type="entry name" value="Glyco_transf_28"/>
    <property type="match status" value="1"/>
</dbReference>
<dbReference type="Pfam" id="PF01225">
    <property type="entry name" value="Mur_ligase"/>
    <property type="match status" value="1"/>
</dbReference>
<evidence type="ECO:0000256" key="1">
    <source>
        <dbReference type="ARBA" id="ARBA00004496"/>
    </source>
</evidence>
<evidence type="ECO:0000313" key="22">
    <source>
        <dbReference type="EMBL" id="MDQ0423749.1"/>
    </source>
</evidence>
<feature type="domain" description="Mur ligase N-terminal catalytic" evidence="17">
    <location>
        <begin position="412"/>
        <end position="508"/>
    </location>
</feature>
<dbReference type="InterPro" id="IPR013221">
    <property type="entry name" value="Mur_ligase_cen"/>
</dbReference>
<dbReference type="InterPro" id="IPR004276">
    <property type="entry name" value="GlycoTrans_28_N"/>
</dbReference>
<dbReference type="SUPFAM" id="SSF51984">
    <property type="entry name" value="MurCD N-terminal domain"/>
    <property type="match status" value="1"/>
</dbReference>
<keyword evidence="3 15" id="KW-1003">Cell membrane</keyword>
<keyword evidence="10 15" id="KW-0573">Peptidoglycan synthesis</keyword>
<dbReference type="EC" id="2.4.1.227" evidence="15"/>
<dbReference type="PANTHER" id="PTHR43445">
    <property type="entry name" value="UDP-N-ACETYLMURAMATE--L-ALANINE LIGASE-RELATED"/>
    <property type="match status" value="1"/>
</dbReference>
<dbReference type="InterPro" id="IPR036615">
    <property type="entry name" value="Mur_ligase_C_dom_sf"/>
</dbReference>
<name>A0ABU0GEG4_9CELL</name>
<comment type="caution">
    <text evidence="15">Lacks conserved residue(s) required for the propagation of feature annotation.</text>
</comment>
<dbReference type="InterPro" id="IPR004101">
    <property type="entry name" value="Mur_ligase_C"/>
</dbReference>
<dbReference type="NCBIfam" id="TIGR01133">
    <property type="entry name" value="murG"/>
    <property type="match status" value="1"/>
</dbReference>
<feature type="binding site" evidence="15">
    <location>
        <position position="205"/>
    </location>
    <ligand>
        <name>UDP-N-acetyl-alpha-D-glucosamine</name>
        <dbReference type="ChEBI" id="CHEBI:57705"/>
    </ligand>
</feature>
<dbReference type="InterPro" id="IPR000713">
    <property type="entry name" value="Mur_ligase_N"/>
</dbReference>
<dbReference type="Proteomes" id="UP001240250">
    <property type="component" value="Unassembled WGS sequence"/>
</dbReference>
<evidence type="ECO:0000259" key="19">
    <source>
        <dbReference type="Pfam" id="PF03033"/>
    </source>
</evidence>
<comment type="caution">
    <text evidence="22">The sequence shown here is derived from an EMBL/GenBank/DDBJ whole genome shotgun (WGS) entry which is preliminary data.</text>
</comment>
<evidence type="ECO:0000256" key="10">
    <source>
        <dbReference type="ARBA" id="ARBA00022984"/>
    </source>
</evidence>
<evidence type="ECO:0000259" key="17">
    <source>
        <dbReference type="Pfam" id="PF01225"/>
    </source>
</evidence>
<dbReference type="RefSeq" id="WP_070319543.1">
    <property type="nucleotide sequence ID" value="NZ_JAUSVM010000001.1"/>
</dbReference>
<evidence type="ECO:0000256" key="14">
    <source>
        <dbReference type="ARBA" id="ARBA00047833"/>
    </source>
</evidence>
<evidence type="ECO:0000256" key="3">
    <source>
        <dbReference type="ARBA" id="ARBA00022475"/>
    </source>
</evidence>
<dbReference type="Pfam" id="PF02875">
    <property type="entry name" value="Mur_ligase_C"/>
    <property type="match status" value="1"/>
</dbReference>
<dbReference type="NCBIfam" id="TIGR01082">
    <property type="entry name" value="murC"/>
    <property type="match status" value="1"/>
</dbReference>
<keyword evidence="11 15" id="KW-0472">Membrane</keyword>
<reference evidence="22 23" key="1">
    <citation type="submission" date="2023-07" db="EMBL/GenBank/DDBJ databases">
        <title>Sequencing the genomes of 1000 actinobacteria strains.</title>
        <authorList>
            <person name="Klenk H.-P."/>
        </authorList>
    </citation>
    <scope>NUCLEOTIDE SEQUENCE [LARGE SCALE GENOMIC DNA]</scope>
    <source>
        <strain evidence="22 23">DSM 14785</strain>
    </source>
</reference>
<feature type="domain" description="Glycosyltransferase family 28 N-terminal" evidence="19">
    <location>
        <begin position="7"/>
        <end position="146"/>
    </location>
</feature>
<dbReference type="Gene3D" id="3.90.190.20">
    <property type="entry name" value="Mur ligase, C-terminal domain"/>
    <property type="match status" value="1"/>
</dbReference>
<dbReference type="Gene3D" id="3.40.1190.10">
    <property type="entry name" value="Mur-like, catalytic domain"/>
    <property type="match status" value="1"/>
</dbReference>
<evidence type="ECO:0000256" key="2">
    <source>
        <dbReference type="ARBA" id="ARBA00004752"/>
    </source>
</evidence>
<feature type="binding site" evidence="16">
    <location>
        <begin position="516"/>
        <end position="522"/>
    </location>
    <ligand>
        <name>ATP</name>
        <dbReference type="ChEBI" id="CHEBI:30616"/>
    </ligand>
</feature>
<keyword evidence="6 15" id="KW-0132">Cell division</keyword>
<dbReference type="Gene3D" id="3.40.50.720">
    <property type="entry name" value="NAD(P)-binding Rossmann-like Domain"/>
    <property type="match status" value="1"/>
</dbReference>
<feature type="binding site" evidence="15">
    <location>
        <position position="128"/>
    </location>
    <ligand>
        <name>UDP-N-acetyl-alpha-D-glucosamine</name>
        <dbReference type="ChEBI" id="CHEBI:57705"/>
    </ligand>
</feature>
<comment type="similarity">
    <text evidence="16">Belongs to the MurCDEF family.</text>
</comment>
<keyword evidence="13 15" id="KW-0961">Cell wall biogenesis/degradation</keyword>
<feature type="domain" description="Mur ligase C-terminal" evidence="18">
    <location>
        <begin position="725"/>
        <end position="854"/>
    </location>
</feature>
<evidence type="ECO:0000256" key="7">
    <source>
        <dbReference type="ARBA" id="ARBA00022741"/>
    </source>
</evidence>
<dbReference type="SUPFAM" id="SSF53623">
    <property type="entry name" value="MurD-like peptide ligases, catalytic domain"/>
    <property type="match status" value="1"/>
</dbReference>
<dbReference type="GO" id="GO:0008763">
    <property type="term" value="F:UDP-N-acetylmuramate-L-alanine ligase activity"/>
    <property type="evidence" value="ECO:0007669"/>
    <property type="project" value="UniProtKB-EC"/>
</dbReference>
<evidence type="ECO:0000256" key="4">
    <source>
        <dbReference type="ARBA" id="ARBA00022490"/>
    </source>
</evidence>
<evidence type="ECO:0000313" key="23">
    <source>
        <dbReference type="Proteomes" id="UP001240250"/>
    </source>
</evidence>
<comment type="subcellular location">
    <subcellularLocation>
        <location evidence="15">Cell membrane</location>
        <topology evidence="15">Peripheral membrane protein</topology>
        <orientation evidence="15">Cytoplasmic side</orientation>
    </subcellularLocation>
    <subcellularLocation>
        <location evidence="1 16">Cytoplasm</location>
    </subcellularLocation>
</comment>
<keyword evidence="15" id="KW-0328">Glycosyltransferase</keyword>
<dbReference type="Pfam" id="PF04101">
    <property type="entry name" value="Glyco_tran_28_C"/>
    <property type="match status" value="1"/>
</dbReference>
<feature type="domain" description="Mur ligase central" evidence="21">
    <location>
        <begin position="514"/>
        <end position="702"/>
    </location>
</feature>
<keyword evidence="4 16" id="KW-0963">Cytoplasm</keyword>
<feature type="binding site" evidence="15">
    <location>
        <position position="165"/>
    </location>
    <ligand>
        <name>UDP-N-acetyl-alpha-D-glucosamine</name>
        <dbReference type="ChEBI" id="CHEBI:57705"/>
    </ligand>
</feature>
<evidence type="ECO:0000256" key="16">
    <source>
        <dbReference type="HAMAP-Rule" id="MF_00046"/>
    </source>
</evidence>